<dbReference type="Pfam" id="PF01171">
    <property type="entry name" value="ATP_bind_3"/>
    <property type="match status" value="1"/>
</dbReference>
<dbReference type="GO" id="GO:0005524">
    <property type="term" value="F:ATP binding"/>
    <property type="evidence" value="ECO:0007669"/>
    <property type="project" value="UniProtKB-UniRule"/>
</dbReference>
<dbReference type="GO" id="GO:0032267">
    <property type="term" value="F:tRNA(Ile)-lysidine synthase activity"/>
    <property type="evidence" value="ECO:0007669"/>
    <property type="project" value="UniProtKB-EC"/>
</dbReference>
<evidence type="ECO:0000313" key="9">
    <source>
        <dbReference type="Proteomes" id="UP000236752"/>
    </source>
</evidence>
<comment type="function">
    <text evidence="6">Ligates lysine onto the cytidine present at position 34 of the AUA codon-specific tRNA(Ile) that contains the anticodon CAU, in an ATP-dependent manner. Cytidine is converted to lysidine, thus changing the amino acid specificity of the tRNA from methionine to isoleucine.</text>
</comment>
<feature type="domain" description="tRNA(Ile)-lysidine/2-thiocytidine synthase N-terminal" evidence="7">
    <location>
        <begin position="27"/>
        <end position="203"/>
    </location>
</feature>
<reference evidence="8 9" key="1">
    <citation type="submission" date="2016-10" db="EMBL/GenBank/DDBJ databases">
        <authorList>
            <person name="de Groot N.N."/>
        </authorList>
    </citation>
    <scope>NUCLEOTIDE SEQUENCE [LARGE SCALE GENOMIC DNA]</scope>
    <source>
        <strain evidence="8 9">DSM 26915</strain>
    </source>
</reference>
<dbReference type="OrthoDB" id="9807403at2"/>
<dbReference type="PANTHER" id="PTHR43033:SF1">
    <property type="entry name" value="TRNA(ILE)-LYSIDINE SYNTHASE-RELATED"/>
    <property type="match status" value="1"/>
</dbReference>
<dbReference type="RefSeq" id="WP_103908947.1">
    <property type="nucleotide sequence ID" value="NZ_FNUZ01000001.1"/>
</dbReference>
<evidence type="ECO:0000256" key="1">
    <source>
        <dbReference type="ARBA" id="ARBA00022598"/>
    </source>
</evidence>
<dbReference type="PANTHER" id="PTHR43033">
    <property type="entry name" value="TRNA(ILE)-LYSIDINE SYNTHASE-RELATED"/>
    <property type="match status" value="1"/>
</dbReference>
<keyword evidence="6" id="KW-0963">Cytoplasm</keyword>
<dbReference type="SUPFAM" id="SSF52402">
    <property type="entry name" value="Adenine nucleotide alpha hydrolases-like"/>
    <property type="match status" value="1"/>
</dbReference>
<evidence type="ECO:0000256" key="4">
    <source>
        <dbReference type="ARBA" id="ARBA00022840"/>
    </source>
</evidence>
<evidence type="ECO:0000256" key="3">
    <source>
        <dbReference type="ARBA" id="ARBA00022741"/>
    </source>
</evidence>
<dbReference type="GO" id="GO:0006400">
    <property type="term" value="P:tRNA modification"/>
    <property type="evidence" value="ECO:0007669"/>
    <property type="project" value="UniProtKB-UniRule"/>
</dbReference>
<keyword evidence="9" id="KW-1185">Reference proteome</keyword>
<dbReference type="NCBIfam" id="TIGR02432">
    <property type="entry name" value="lysidine_TilS_N"/>
    <property type="match status" value="1"/>
</dbReference>
<dbReference type="HAMAP" id="MF_01161">
    <property type="entry name" value="tRNA_Ile_lys_synt"/>
    <property type="match status" value="1"/>
</dbReference>
<protein>
    <recommendedName>
        <fullName evidence="6">tRNA(Ile)-lysidine synthase</fullName>
        <ecNumber evidence="6">6.3.4.19</ecNumber>
    </recommendedName>
    <alternativeName>
        <fullName evidence="6">tRNA(Ile)-2-lysyl-cytidine synthase</fullName>
    </alternativeName>
    <alternativeName>
        <fullName evidence="6">tRNA(Ile)-lysidine synthetase</fullName>
    </alternativeName>
</protein>
<dbReference type="InterPro" id="IPR014729">
    <property type="entry name" value="Rossmann-like_a/b/a_fold"/>
</dbReference>
<dbReference type="EMBL" id="FNUZ01000001">
    <property type="protein sequence ID" value="SEF60753.1"/>
    <property type="molecule type" value="Genomic_DNA"/>
</dbReference>
<feature type="binding site" evidence="6">
    <location>
        <begin position="32"/>
        <end position="37"/>
    </location>
    <ligand>
        <name>ATP</name>
        <dbReference type="ChEBI" id="CHEBI:30616"/>
    </ligand>
</feature>
<keyword evidence="4 6" id="KW-0067">ATP-binding</keyword>
<keyword evidence="1 6" id="KW-0436">Ligase</keyword>
<dbReference type="AlphaFoldDB" id="A0A1H5TDA8"/>
<dbReference type="EC" id="6.3.4.19" evidence="6"/>
<dbReference type="Proteomes" id="UP000236752">
    <property type="component" value="Unassembled WGS sequence"/>
</dbReference>
<dbReference type="Gene3D" id="3.40.50.620">
    <property type="entry name" value="HUPs"/>
    <property type="match status" value="1"/>
</dbReference>
<dbReference type="InterPro" id="IPR012094">
    <property type="entry name" value="tRNA_Ile_lys_synt"/>
</dbReference>
<evidence type="ECO:0000259" key="7">
    <source>
        <dbReference type="Pfam" id="PF01171"/>
    </source>
</evidence>
<accession>A0A1H5TDA8</accession>
<organism evidence="8 9">
    <name type="scientific">Thalassococcus halodurans</name>
    <dbReference type="NCBI Taxonomy" id="373675"/>
    <lineage>
        <taxon>Bacteria</taxon>
        <taxon>Pseudomonadati</taxon>
        <taxon>Pseudomonadota</taxon>
        <taxon>Alphaproteobacteria</taxon>
        <taxon>Rhodobacterales</taxon>
        <taxon>Roseobacteraceae</taxon>
        <taxon>Thalassococcus</taxon>
    </lineage>
</organism>
<keyword evidence="2 6" id="KW-0819">tRNA processing</keyword>
<comment type="domain">
    <text evidence="6">The N-terminal region contains the highly conserved SGGXDS motif, predicted to be a P-loop motif involved in ATP binding.</text>
</comment>
<keyword evidence="3 6" id="KW-0547">Nucleotide-binding</keyword>
<dbReference type="CDD" id="cd01992">
    <property type="entry name" value="TilS_N"/>
    <property type="match status" value="1"/>
</dbReference>
<evidence type="ECO:0000313" key="8">
    <source>
        <dbReference type="EMBL" id="SEF60753.1"/>
    </source>
</evidence>
<gene>
    <name evidence="6" type="primary">tilS</name>
    <name evidence="8" type="ORF">SAMN04488045_0575</name>
</gene>
<comment type="subcellular location">
    <subcellularLocation>
        <location evidence="6">Cytoplasm</location>
    </subcellularLocation>
</comment>
<dbReference type="GO" id="GO:0005737">
    <property type="term" value="C:cytoplasm"/>
    <property type="evidence" value="ECO:0007669"/>
    <property type="project" value="UniProtKB-SubCell"/>
</dbReference>
<name>A0A1H5TDA8_9RHOB</name>
<comment type="similarity">
    <text evidence="6">Belongs to the tRNA(Ile)-lysidine synthase family.</text>
</comment>
<evidence type="ECO:0000256" key="6">
    <source>
        <dbReference type="HAMAP-Rule" id="MF_01161"/>
    </source>
</evidence>
<dbReference type="InterPro" id="IPR011063">
    <property type="entry name" value="TilS/TtcA_N"/>
</dbReference>
<evidence type="ECO:0000256" key="2">
    <source>
        <dbReference type="ARBA" id="ARBA00022694"/>
    </source>
</evidence>
<sequence>MTDAPSLQERFAESMGQLLGPDFPDTIGLAVSGGGDSMAMLALAHNWTRDWGVKLRVVTVDHGLRPEAADEAAMVAAECATLGWPHDTLKWTGWDHSGNLQDAARAARLRLINDWRGDTRDVLFAHTADDQAETVLMRLARGSGVDGLSGMAAIRQVGDMRVVRPLLGERREDLRHYCRVLQVPWADDPTNEDRSYDRVRMRQLMGTLEAEGISVQTLSDTAARLARAQVALKARAADVFSRIGSETLGTLRLDRDGFAAVERDTQLRILAAAIQWIGNQPYKPRADALDGLLDRALAGGGGTLGGVDIIASKDALFLCRELNAVADLTCTPTQTWDGRWHLIGQTPEESKIAPLGQKGWQQIADKATATLPHRLALSLPALFDPGGNLLATAAFRPEEAEIRFELRAQQSFQDFLSH</sequence>
<comment type="catalytic activity">
    <reaction evidence="5 6">
        <text>cytidine(34) in tRNA(Ile2) + L-lysine + ATP = lysidine(34) in tRNA(Ile2) + AMP + diphosphate + H(+)</text>
        <dbReference type="Rhea" id="RHEA:43744"/>
        <dbReference type="Rhea" id="RHEA-COMP:10625"/>
        <dbReference type="Rhea" id="RHEA-COMP:10670"/>
        <dbReference type="ChEBI" id="CHEBI:15378"/>
        <dbReference type="ChEBI" id="CHEBI:30616"/>
        <dbReference type="ChEBI" id="CHEBI:32551"/>
        <dbReference type="ChEBI" id="CHEBI:33019"/>
        <dbReference type="ChEBI" id="CHEBI:82748"/>
        <dbReference type="ChEBI" id="CHEBI:83665"/>
        <dbReference type="ChEBI" id="CHEBI:456215"/>
        <dbReference type="EC" id="6.3.4.19"/>
    </reaction>
</comment>
<dbReference type="InterPro" id="IPR012795">
    <property type="entry name" value="tRNA_Ile_lys_synt_N"/>
</dbReference>
<proteinExistence type="inferred from homology"/>
<evidence type="ECO:0000256" key="5">
    <source>
        <dbReference type="ARBA" id="ARBA00048539"/>
    </source>
</evidence>